<evidence type="ECO:0000256" key="19">
    <source>
        <dbReference type="ARBA" id="ARBA00032637"/>
    </source>
</evidence>
<dbReference type="FunFam" id="3.30.70.1230:FF:000022">
    <property type="entry name" value="Receptor-type adenylate cyclase GRESAG 4, putative"/>
    <property type="match status" value="1"/>
</dbReference>
<evidence type="ECO:0000256" key="1">
    <source>
        <dbReference type="ARBA" id="ARBA00001593"/>
    </source>
</evidence>
<evidence type="ECO:0000256" key="16">
    <source>
        <dbReference type="ARBA" id="ARBA00023180"/>
    </source>
</evidence>
<protein>
    <recommendedName>
        <fullName evidence="6">adenylate cyclase</fullName>
        <ecNumber evidence="6">4.6.1.1</ecNumber>
    </recommendedName>
    <alternativeName>
        <fullName evidence="18">ATP pyrophosphate-lyase</fullName>
    </alternativeName>
    <alternativeName>
        <fullName evidence="19">Adenylyl cyclase</fullName>
    </alternativeName>
</protein>
<dbReference type="InterPro" id="IPR028082">
    <property type="entry name" value="Peripla_BP_I"/>
</dbReference>
<evidence type="ECO:0000256" key="5">
    <source>
        <dbReference type="ARBA" id="ARBA00005381"/>
    </source>
</evidence>
<dbReference type="Pfam" id="PF25493">
    <property type="entry name" value="Peripla_BP_A-cyclase"/>
    <property type="match status" value="1"/>
</dbReference>
<keyword evidence="16" id="KW-0325">Glycoprotein</keyword>
<dbReference type="GO" id="GO:0006171">
    <property type="term" value="P:cAMP biosynthetic process"/>
    <property type="evidence" value="ECO:0007669"/>
    <property type="project" value="UniProtKB-KW"/>
</dbReference>
<dbReference type="RefSeq" id="XP_067179565.1">
    <property type="nucleotide sequence ID" value="XM_067322930.1"/>
</dbReference>
<dbReference type="GO" id="GO:0016020">
    <property type="term" value="C:membrane"/>
    <property type="evidence" value="ECO:0007669"/>
    <property type="project" value="UniProtKB-SubCell"/>
</dbReference>
<keyword evidence="14 20" id="KW-0472">Membrane</keyword>
<name>A0A836HHN0_9TRYP</name>
<sequence length="1087" mass="118750">MCTRSLDSGCPRRCRAGDCASRQAARLRVIALLVPAAVACVLLCSAPRVLAGATRDDGLEPVYLLNAMYSTDALTEEDAKALWKGMDMAFYNSNYRAAGGRPIVILQPDPDKDDMTDIVAVVLNALKRQEKLLAVLGPYLDGRLSMLLKDAEVAKSGVMLMAPFTGSSAVRTWSSSVYFTRAEPMSELKSILMHTITTIRARRVAFMYLSGTQFGEEELAYIQTKFASLQRDPAAVYSVPFSKVDVDVDERVFDAMANTRPQVIILWVAPAEQVVRFLEKALTDPRTSSAYIICCSMLQRVVFDVYKRLLRAGSIAPKDGEILMSTTASTVLDLRWKYTRMFKEQMSNYIENSGSFDYWPDDEATNAVAENGRSAVPLKGKYTVDTFFKEHPSLSQLMEMGWLSATLVQQTLERSDWIVSRSAYKAGLFSQSRYIIGGDYILGDYGGPCEPLAQMLGAVCNCNQGGHASVLTVLKDLAWGVVHGTTFSYPQSECTSSSTDITTSVRVLALLPQDYPKLVEASAQITTMMPSAFHTSQCKGYTLKAFSLSTTTATAQLLFDAEVANYSVDVVAGPMVPLLDTGGAFVVNPLHSPPRLLTKKMSHVYLMPTLEQQMYVLYSNIDAVRAAAPVGSSMSVVLRGYSADEVGEIAELLFKTAGTFNVPDPSIVSAAFTDSLSGVAERRGINFVIGMTGGDGASMASFLAENPAAVIMVCFDDLSMYYKELVEAFSMQPTSVQSRLMSFSSVPLWSDTSTEAEAASPLLAMFHSMYPDAANHTPSLLRDLVITGFLQEVVAAVDIVNSRALTENVYINSVFTTYGLALGPFDWSCTETTSGNSCVRDNYGASGISISSMQRMLDPKVPRTSRPETPLMEYRPRERLGALAPMQRNAIIIGSVVGGVALIAGCTLLLYCCIDSRDNDAAPRDSDGPVTLIFTDIESSTALWAALPQLMTDAIAAHHRVIRQLIKKYRCYEVKTIGDSFMIACKDAHTAVGLACEIQTRLLAHDWGTECFDGAYREFELGRVDTVGGYEPPTARLSEEEYAALWRGLRVRVGIHTGLSDIRYDEVTKGYDYYGDTSNTCLSVSAS</sequence>
<dbReference type="GO" id="GO:0046872">
    <property type="term" value="F:metal ion binding"/>
    <property type="evidence" value="ECO:0007669"/>
    <property type="project" value="UniProtKB-KW"/>
</dbReference>
<dbReference type="Pfam" id="PF25495">
    <property type="entry name" value="Peripla_BP_A-cyclase_1"/>
    <property type="match status" value="1"/>
</dbReference>
<dbReference type="EMBL" id="JAFEUZ010000017">
    <property type="protein sequence ID" value="KAG5481458.1"/>
    <property type="molecule type" value="Genomic_DNA"/>
</dbReference>
<keyword evidence="13" id="KW-0115">cAMP biosynthesis</keyword>
<comment type="function">
    <text evidence="3">Could act as a receptor for an unknown ligand.</text>
</comment>
<evidence type="ECO:0000256" key="3">
    <source>
        <dbReference type="ARBA" id="ARBA00002708"/>
    </source>
</evidence>
<evidence type="ECO:0000256" key="18">
    <source>
        <dbReference type="ARBA" id="ARBA00032597"/>
    </source>
</evidence>
<dbReference type="GO" id="GO:0004016">
    <property type="term" value="F:adenylate cyclase activity"/>
    <property type="evidence" value="ECO:0007669"/>
    <property type="project" value="UniProtKB-EC"/>
</dbReference>
<comment type="catalytic activity">
    <reaction evidence="1">
        <text>ATP = 3',5'-cyclic AMP + diphosphate</text>
        <dbReference type="Rhea" id="RHEA:15389"/>
        <dbReference type="ChEBI" id="CHEBI:30616"/>
        <dbReference type="ChEBI" id="CHEBI:33019"/>
        <dbReference type="ChEBI" id="CHEBI:58165"/>
        <dbReference type="EC" id="4.6.1.1"/>
    </reaction>
</comment>
<evidence type="ECO:0000256" key="8">
    <source>
        <dbReference type="ARBA" id="ARBA00022723"/>
    </source>
</evidence>
<dbReference type="PANTHER" id="PTHR43081">
    <property type="entry name" value="ADENYLATE CYCLASE, TERMINAL-DIFFERENTIATION SPECIFIC-RELATED"/>
    <property type="match status" value="1"/>
</dbReference>
<evidence type="ECO:0000256" key="11">
    <source>
        <dbReference type="ARBA" id="ARBA00022842"/>
    </source>
</evidence>
<dbReference type="Gene3D" id="3.40.50.2300">
    <property type="match status" value="2"/>
</dbReference>
<dbReference type="InterPro" id="IPR057398">
    <property type="entry name" value="GRESAG4.1/3_peripasmic_2"/>
</dbReference>
<dbReference type="PROSITE" id="PS50125">
    <property type="entry name" value="GUANYLATE_CYCLASE_2"/>
    <property type="match status" value="1"/>
</dbReference>
<dbReference type="GeneID" id="92515442"/>
<evidence type="ECO:0000256" key="7">
    <source>
        <dbReference type="ARBA" id="ARBA00022692"/>
    </source>
</evidence>
<dbReference type="Gene3D" id="3.30.70.1230">
    <property type="entry name" value="Nucleotide cyclase"/>
    <property type="match status" value="1"/>
</dbReference>
<keyword evidence="12 20" id="KW-1133">Transmembrane helix</keyword>
<dbReference type="GO" id="GO:0035556">
    <property type="term" value="P:intracellular signal transduction"/>
    <property type="evidence" value="ECO:0007669"/>
    <property type="project" value="InterPro"/>
</dbReference>
<dbReference type="SUPFAM" id="SSF53822">
    <property type="entry name" value="Periplasmic binding protein-like I"/>
    <property type="match status" value="1"/>
</dbReference>
<dbReference type="KEGG" id="lmat:92515442"/>
<evidence type="ECO:0000259" key="21">
    <source>
        <dbReference type="PROSITE" id="PS50125"/>
    </source>
</evidence>
<keyword evidence="8" id="KW-0479">Metal-binding</keyword>
<dbReference type="GO" id="GO:0005524">
    <property type="term" value="F:ATP binding"/>
    <property type="evidence" value="ECO:0007669"/>
    <property type="project" value="UniProtKB-KW"/>
</dbReference>
<evidence type="ECO:0000256" key="13">
    <source>
        <dbReference type="ARBA" id="ARBA00022998"/>
    </source>
</evidence>
<evidence type="ECO:0000256" key="17">
    <source>
        <dbReference type="ARBA" id="ARBA00023239"/>
    </source>
</evidence>
<evidence type="ECO:0000256" key="9">
    <source>
        <dbReference type="ARBA" id="ARBA00022741"/>
    </source>
</evidence>
<dbReference type="InterPro" id="IPR029787">
    <property type="entry name" value="Nucleotide_cyclase"/>
</dbReference>
<dbReference type="InterPro" id="IPR050697">
    <property type="entry name" value="Adenylyl/Guanylyl_Cyclase_3/4"/>
</dbReference>
<feature type="domain" description="Guanylate cyclase" evidence="21">
    <location>
        <begin position="931"/>
        <end position="1085"/>
    </location>
</feature>
<keyword evidence="10" id="KW-0067">ATP-binding</keyword>
<keyword evidence="15" id="KW-0675">Receptor</keyword>
<dbReference type="EC" id="4.6.1.1" evidence="6"/>
<evidence type="ECO:0000256" key="2">
    <source>
        <dbReference type="ARBA" id="ARBA00001946"/>
    </source>
</evidence>
<dbReference type="InterPro" id="IPR057399">
    <property type="entry name" value="GRESAG4.1/3_peripasmic_1"/>
</dbReference>
<keyword evidence="9" id="KW-0547">Nucleotide-binding</keyword>
<dbReference type="AlphaFoldDB" id="A0A836HHN0"/>
<comment type="similarity">
    <text evidence="5">Belongs to the adenylyl cyclase class-3 family.</text>
</comment>
<keyword evidence="23" id="KW-1185">Reference proteome</keyword>
<evidence type="ECO:0000313" key="22">
    <source>
        <dbReference type="EMBL" id="KAG5481458.1"/>
    </source>
</evidence>
<evidence type="ECO:0000256" key="12">
    <source>
        <dbReference type="ARBA" id="ARBA00022989"/>
    </source>
</evidence>
<dbReference type="OrthoDB" id="260718at2759"/>
<evidence type="ECO:0000256" key="10">
    <source>
        <dbReference type="ARBA" id="ARBA00022840"/>
    </source>
</evidence>
<comment type="cofactor">
    <cofactor evidence="2">
        <name>Mg(2+)</name>
        <dbReference type="ChEBI" id="CHEBI:18420"/>
    </cofactor>
</comment>
<gene>
    <name evidence="22" type="ORF">LSCM1_05467</name>
</gene>
<dbReference type="SUPFAM" id="SSF55073">
    <property type="entry name" value="Nucleotide cyclase"/>
    <property type="match status" value="1"/>
</dbReference>
<comment type="subcellular location">
    <subcellularLocation>
        <location evidence="4">Membrane</location>
        <topology evidence="4">Multi-pass membrane protein</topology>
    </subcellularLocation>
</comment>
<evidence type="ECO:0000256" key="15">
    <source>
        <dbReference type="ARBA" id="ARBA00023170"/>
    </source>
</evidence>
<dbReference type="InterPro" id="IPR001054">
    <property type="entry name" value="A/G_cyclase"/>
</dbReference>
<keyword evidence="7 20" id="KW-0812">Transmembrane</keyword>
<evidence type="ECO:0000313" key="23">
    <source>
        <dbReference type="Proteomes" id="UP000673552"/>
    </source>
</evidence>
<reference evidence="22 23" key="1">
    <citation type="submission" date="2021-03" db="EMBL/GenBank/DDBJ databases">
        <title>Leishmania (Mundinia) martiniquensis Genome sequencing and assembly.</title>
        <authorList>
            <person name="Almutairi H."/>
            <person name="Gatherer D."/>
        </authorList>
    </citation>
    <scope>NUCLEOTIDE SEQUENCE [LARGE SCALE GENOMIC DNA]</scope>
    <source>
        <strain evidence="22">LSCM1</strain>
    </source>
</reference>
<comment type="caution">
    <text evidence="22">The sequence shown here is derived from an EMBL/GenBank/DDBJ whole genome shotgun (WGS) entry which is preliminary data.</text>
</comment>
<evidence type="ECO:0000256" key="14">
    <source>
        <dbReference type="ARBA" id="ARBA00023136"/>
    </source>
</evidence>
<evidence type="ECO:0000256" key="4">
    <source>
        <dbReference type="ARBA" id="ARBA00004141"/>
    </source>
</evidence>
<dbReference type="SMART" id="SM00044">
    <property type="entry name" value="CYCc"/>
    <property type="match status" value="1"/>
</dbReference>
<dbReference type="Proteomes" id="UP000673552">
    <property type="component" value="Chromosome 17"/>
</dbReference>
<organism evidence="22 23">
    <name type="scientific">Leishmania martiniquensis</name>
    <dbReference type="NCBI Taxonomy" id="1580590"/>
    <lineage>
        <taxon>Eukaryota</taxon>
        <taxon>Discoba</taxon>
        <taxon>Euglenozoa</taxon>
        <taxon>Kinetoplastea</taxon>
        <taxon>Metakinetoplastina</taxon>
        <taxon>Trypanosomatida</taxon>
        <taxon>Trypanosomatidae</taxon>
        <taxon>Leishmaniinae</taxon>
        <taxon>Leishmania</taxon>
    </lineage>
</organism>
<proteinExistence type="inferred from homology"/>
<dbReference type="Pfam" id="PF00211">
    <property type="entry name" value="Guanylate_cyc"/>
    <property type="match status" value="1"/>
</dbReference>
<feature type="transmembrane region" description="Helical" evidence="20">
    <location>
        <begin position="890"/>
        <end position="914"/>
    </location>
</feature>
<keyword evidence="17" id="KW-0456">Lyase</keyword>
<evidence type="ECO:0000256" key="6">
    <source>
        <dbReference type="ARBA" id="ARBA00012201"/>
    </source>
</evidence>
<dbReference type="PANTHER" id="PTHR43081:SF1">
    <property type="entry name" value="ADENYLATE CYCLASE, TERMINAL-DIFFERENTIATION SPECIFIC"/>
    <property type="match status" value="1"/>
</dbReference>
<accession>A0A836HHN0</accession>
<keyword evidence="11" id="KW-0460">Magnesium</keyword>
<evidence type="ECO:0000256" key="20">
    <source>
        <dbReference type="SAM" id="Phobius"/>
    </source>
</evidence>